<feature type="region of interest" description="Disordered" evidence="1">
    <location>
        <begin position="1032"/>
        <end position="1062"/>
    </location>
</feature>
<dbReference type="Proteomes" id="UP001652620">
    <property type="component" value="Chromosome 1"/>
</dbReference>
<reference evidence="4" key="2">
    <citation type="submission" date="2025-08" db="UniProtKB">
        <authorList>
            <consortium name="RefSeq"/>
        </authorList>
    </citation>
    <scope>IDENTIFICATION</scope>
    <source>
        <tissue evidence="4">Adult</tissue>
    </source>
</reference>
<feature type="compositionally biased region" description="Polar residues" evidence="1">
    <location>
        <begin position="1032"/>
        <end position="1048"/>
    </location>
</feature>
<feature type="transmembrane region" description="Helical" evidence="2">
    <location>
        <begin position="102"/>
        <end position="125"/>
    </location>
</feature>
<accession>A0ABM3J0E5</accession>
<proteinExistence type="predicted"/>
<feature type="compositionally biased region" description="Polar residues" evidence="1">
    <location>
        <begin position="916"/>
        <end position="929"/>
    </location>
</feature>
<feature type="region of interest" description="Disordered" evidence="1">
    <location>
        <begin position="286"/>
        <end position="316"/>
    </location>
</feature>
<feature type="compositionally biased region" description="Low complexity" evidence="1">
    <location>
        <begin position="455"/>
        <end position="471"/>
    </location>
</feature>
<feature type="region of interest" description="Disordered" evidence="1">
    <location>
        <begin position="796"/>
        <end position="823"/>
    </location>
</feature>
<keyword evidence="2" id="KW-0472">Membrane</keyword>
<evidence type="ECO:0000256" key="2">
    <source>
        <dbReference type="SAM" id="Phobius"/>
    </source>
</evidence>
<dbReference type="GeneID" id="105222289"/>
<evidence type="ECO:0000313" key="3">
    <source>
        <dbReference type="Proteomes" id="UP001652620"/>
    </source>
</evidence>
<dbReference type="RefSeq" id="XP_049302708.1">
    <property type="nucleotide sequence ID" value="XM_049446751.1"/>
</dbReference>
<feature type="region of interest" description="Disordered" evidence="1">
    <location>
        <begin position="378"/>
        <end position="478"/>
    </location>
</feature>
<organism evidence="3 4">
    <name type="scientific">Bactrocera dorsalis</name>
    <name type="common">Oriental fruit fly</name>
    <name type="synonym">Dacus dorsalis</name>
    <dbReference type="NCBI Taxonomy" id="27457"/>
    <lineage>
        <taxon>Eukaryota</taxon>
        <taxon>Metazoa</taxon>
        <taxon>Ecdysozoa</taxon>
        <taxon>Arthropoda</taxon>
        <taxon>Hexapoda</taxon>
        <taxon>Insecta</taxon>
        <taxon>Pterygota</taxon>
        <taxon>Neoptera</taxon>
        <taxon>Endopterygota</taxon>
        <taxon>Diptera</taxon>
        <taxon>Brachycera</taxon>
        <taxon>Muscomorpha</taxon>
        <taxon>Tephritoidea</taxon>
        <taxon>Tephritidae</taxon>
        <taxon>Bactrocera</taxon>
        <taxon>Bactrocera</taxon>
    </lineage>
</organism>
<keyword evidence="2" id="KW-1133">Transmembrane helix</keyword>
<dbReference type="PANTHER" id="PTHR23197">
    <property type="entry name" value="TARSH-RELATED FIBRONECTIN DOMAIN-CONTAINING"/>
    <property type="match status" value="1"/>
</dbReference>
<dbReference type="PANTHER" id="PTHR23197:SF11">
    <property type="entry name" value="RE03558P"/>
    <property type="match status" value="1"/>
</dbReference>
<evidence type="ECO:0000313" key="4">
    <source>
        <dbReference type="RefSeq" id="XP_049302708.1"/>
    </source>
</evidence>
<keyword evidence="3" id="KW-1185">Reference proteome</keyword>
<evidence type="ECO:0000256" key="1">
    <source>
        <dbReference type="SAM" id="MobiDB-lite"/>
    </source>
</evidence>
<sequence>MDTVYGTKKYFQSLSGASDIYRTPAGRAVSNDYTYQNTLGRRSTLGAYYHMNKQPSYTNEHSLNSQYSYNAWGIWRDGRNIAPSTFSAKTHTHYQKPRSFSIILTTAVFIVLLAVISIAGLAFYFSSVKANMEDPVLGFEGSFRIAKGDLFSTGLKYNHTTTYKQKIEFYKRFIERSLMDNGLQPLRVDTWGFGDGPLIKVSFRTFLDVRKLPQNIHSVEDYIKESLFLETTAAKSLYRSLRIDAESVEIKRILDESVVRAASLFKDAVQQPTSQSQLEKRLMKKPNAPTLLSKPATTVKPRTTHRPHSVDDEPDVDVENAPVIQGSFEGSFEITKTDADISRKKVTPTKAYTSLPPKAVTPFALRVKPKKPSIEKLTTIIPQNQPSPTTSAATSTSTTRGTSTVKTTRTTSTTTTSTTTTTTTTTTRKPTTTSTSTTTTTTTTTTPSPTPPPTTTTTSTTTTSTTAKPATIRPLTYPPPTAFSPKQQYSLPPMTTPSIALSVPKLDANLFASVPVLDTQPWRPIHREVPELLPGPPPAFPTKTLANVDKPMPVAPLAPAYRPDLPMRRNDEIELPFIPDNPSPPTPSAFNPYASGYFGTAVRKPEISAEATNPQDMLFYHSFGNPVFMPGTEDIERLGAGAHVKPHPLPVPLIDDVIIPPFKPLIPGMDKVPMETNEKFEHLGGGVIVKKHELELATGQEKSKPNTEVVASDADNESETEIPTLLQQFALEGVTTSTFRPKVSTPNINRIESSANSELADTIGEFFMGLLNLPKENARNTTKPAVEPIESRIEPEENVEDLVTEPETKAVSNEEVQEEDVQETTIPVTAVASEPVSVETESVEKPVVEVIEEVATTPKPTFLNIKELILKRNQAKNQTRNIDSITGRPTPTTTPTTTTPTTPPTLFSPTLKPPVTNWNRPRPTYNQKPPTILDDSNLFPSQSKWEFVNSSASNSFGHTGNMRKVFNKTLQAWISEDVGGNTEDNFTLNDIKTRINNATNIQDISLIFDTLASKLGITPMVQTKVPPFSQNKLKHTQVTSDSRSKLPNTTAVPTTTTTTTTTERPLAFRDKPATMTTVYWMPTTRRGTITAVPATATKMPWTSTATTTRRMTTTTTTTASTATTMPTLRTRPAITTTTTMATPTTTKAPTVMPTATTDEHFIELPLRRQEPFIKPMSSFMEDTSSEGIGAAIPVVGEAEVEVIDPNKYEEMLKSSQFAADTTTETAPQLVTLLPVRSNSGIRTYRPAVDEEAEARSSDGNDQLPLAEGTGQVEVVPEVLLGTAGVAEVVEDAVSDPVVPTTSMHPSVVTTPRRGGGFFAGIRRKSDISQARRFPPAEAVVKGGLHVKVK</sequence>
<feature type="compositionally biased region" description="Low complexity" evidence="1">
    <location>
        <begin position="889"/>
        <end position="900"/>
    </location>
</feature>
<protein>
    <submittedName>
        <fullName evidence="4">Mucin-2</fullName>
    </submittedName>
</protein>
<reference evidence="3" key="1">
    <citation type="submission" date="2025-05" db="UniProtKB">
        <authorList>
            <consortium name="RefSeq"/>
        </authorList>
    </citation>
    <scope>NUCLEOTIDE SEQUENCE [LARGE SCALE GENOMIC DNA]</scope>
</reference>
<feature type="compositionally biased region" description="Low complexity" evidence="1">
    <location>
        <begin position="1049"/>
        <end position="1062"/>
    </location>
</feature>
<gene>
    <name evidence="4" type="primary">LOC105222289</name>
</gene>
<name>A0ABM3J0E5_BACDO</name>
<keyword evidence="2" id="KW-0812">Transmembrane</keyword>
<feature type="region of interest" description="Disordered" evidence="1">
    <location>
        <begin position="882"/>
        <end position="931"/>
    </location>
</feature>
<feature type="compositionally biased region" description="Low complexity" evidence="1">
    <location>
        <begin position="386"/>
        <end position="447"/>
    </location>
</feature>